<keyword evidence="3" id="KW-1185">Reference proteome</keyword>
<comment type="caution">
    <text evidence="2">The sequence shown here is derived from an EMBL/GenBank/DDBJ whole genome shotgun (WGS) entry which is preliminary data.</text>
</comment>
<sequence length="350" mass="39367">MSSSSPPALAEPIADGTQVNILQRHDSWCEVTLVAPGRPENGQRGFVRTIYINEEPAAREPVFEEKNPPGPHHMTGLIQSILHITADSKFGTSTTTAVRRFQQSKGLPQTGKVDRATGEALGLTNWMNGKDRVLAAPFSETSQTAWHFKSLTKDGFFSHWPDAPRVLSNPLTARALRTNNPGAINRASWRKSFPGFVGNTHSDGSDDDNVTMVFSSPEYGVAAWRFWFWRNVPNKISATVAQIVEFYRGGGPPAEPYLRDYYKYSNGLLDRNTVVQFNDNEQMFLLARSVFSHEASYWFPLSDEQFRTGIRIGMEHIEREKNESMRERITRNAYEFGVSAADAMADFLPR</sequence>
<dbReference type="InterPro" id="IPR036365">
    <property type="entry name" value="PGBD-like_sf"/>
</dbReference>
<reference evidence="2 3" key="1">
    <citation type="submission" date="2019-11" db="EMBL/GenBank/DDBJ databases">
        <title>Identification of a novel strain.</title>
        <authorList>
            <person name="Xu Q."/>
            <person name="Wang G."/>
        </authorList>
    </citation>
    <scope>NUCLEOTIDE SEQUENCE [LARGE SCALE GENOMIC DNA]</scope>
    <source>
        <strain evidence="3">xq</strain>
    </source>
</reference>
<dbReference type="SUPFAM" id="SSF47090">
    <property type="entry name" value="PGBD-like"/>
    <property type="match status" value="1"/>
</dbReference>
<gene>
    <name evidence="2" type="ORF">GIW81_09475</name>
</gene>
<dbReference type="Proteomes" id="UP000440694">
    <property type="component" value="Unassembled WGS sequence"/>
</dbReference>
<dbReference type="InterPro" id="IPR002477">
    <property type="entry name" value="Peptidoglycan-bd-like"/>
</dbReference>
<dbReference type="Pfam" id="PF01471">
    <property type="entry name" value="PG_binding_1"/>
    <property type="match status" value="1"/>
</dbReference>
<organism evidence="2 3">
    <name type="scientific">Hyphomicrobium album</name>
    <dbReference type="NCBI Taxonomy" id="2665159"/>
    <lineage>
        <taxon>Bacteria</taxon>
        <taxon>Pseudomonadati</taxon>
        <taxon>Pseudomonadota</taxon>
        <taxon>Alphaproteobacteria</taxon>
        <taxon>Hyphomicrobiales</taxon>
        <taxon>Hyphomicrobiaceae</taxon>
        <taxon>Hyphomicrobium</taxon>
    </lineage>
</organism>
<name>A0A6I3KKV5_9HYPH</name>
<evidence type="ECO:0000259" key="1">
    <source>
        <dbReference type="Pfam" id="PF01471"/>
    </source>
</evidence>
<feature type="domain" description="Peptidoglycan binding-like" evidence="1">
    <location>
        <begin position="84"/>
        <end position="121"/>
    </location>
</feature>
<evidence type="ECO:0000313" key="2">
    <source>
        <dbReference type="EMBL" id="MTD94560.1"/>
    </source>
</evidence>
<dbReference type="Gene3D" id="1.10.101.10">
    <property type="entry name" value="PGBD-like superfamily/PGBD"/>
    <property type="match status" value="1"/>
</dbReference>
<dbReference type="AlphaFoldDB" id="A0A6I3KKV5"/>
<proteinExistence type="predicted"/>
<dbReference type="EMBL" id="WMBQ01000001">
    <property type="protein sequence ID" value="MTD94560.1"/>
    <property type="molecule type" value="Genomic_DNA"/>
</dbReference>
<accession>A0A6I3KKV5</accession>
<dbReference type="InterPro" id="IPR036366">
    <property type="entry name" value="PGBDSf"/>
</dbReference>
<evidence type="ECO:0000313" key="3">
    <source>
        <dbReference type="Proteomes" id="UP000440694"/>
    </source>
</evidence>
<protein>
    <recommendedName>
        <fullName evidence="1">Peptidoglycan binding-like domain-containing protein</fullName>
    </recommendedName>
</protein>